<gene>
    <name evidence="2" type="ORF">LYPA_23C021534</name>
</gene>
<dbReference type="Proteomes" id="UP000386466">
    <property type="component" value="Unassembled WGS sequence"/>
</dbReference>
<dbReference type="EMBL" id="CAAGRJ010025218">
    <property type="protein sequence ID" value="VFV37906.1"/>
    <property type="molecule type" value="Genomic_DNA"/>
</dbReference>
<evidence type="ECO:0000313" key="2">
    <source>
        <dbReference type="EMBL" id="VFV37906.1"/>
    </source>
</evidence>
<keyword evidence="3" id="KW-1185">Reference proteome</keyword>
<dbReference type="AlphaFoldDB" id="A0A485P1S5"/>
<name>A0A485P1S5_LYNPA</name>
<evidence type="ECO:0000256" key="1">
    <source>
        <dbReference type="SAM" id="MobiDB-lite"/>
    </source>
</evidence>
<feature type="region of interest" description="Disordered" evidence="1">
    <location>
        <begin position="1"/>
        <end position="46"/>
    </location>
</feature>
<sequence length="64" mass="6880">MASGLTCSPQEKEALKMDRHSDTGSVYNNPHLNSMVPGPIKRDDASAAVRGVQAEVARRRTSAI</sequence>
<organism evidence="2 3">
    <name type="scientific">Lynx pardinus</name>
    <name type="common">Iberian lynx</name>
    <name type="synonym">Felis pardina</name>
    <dbReference type="NCBI Taxonomy" id="191816"/>
    <lineage>
        <taxon>Eukaryota</taxon>
        <taxon>Metazoa</taxon>
        <taxon>Chordata</taxon>
        <taxon>Craniata</taxon>
        <taxon>Vertebrata</taxon>
        <taxon>Euteleostomi</taxon>
        <taxon>Mammalia</taxon>
        <taxon>Eutheria</taxon>
        <taxon>Laurasiatheria</taxon>
        <taxon>Carnivora</taxon>
        <taxon>Feliformia</taxon>
        <taxon>Felidae</taxon>
        <taxon>Felinae</taxon>
        <taxon>Lynx</taxon>
    </lineage>
</organism>
<protein>
    <submittedName>
        <fullName evidence="2">Uncharacterized protein</fullName>
    </submittedName>
</protein>
<proteinExistence type="predicted"/>
<feature type="compositionally biased region" description="Polar residues" evidence="1">
    <location>
        <begin position="23"/>
        <end position="32"/>
    </location>
</feature>
<accession>A0A485P1S5</accession>
<evidence type="ECO:0000313" key="3">
    <source>
        <dbReference type="Proteomes" id="UP000386466"/>
    </source>
</evidence>
<reference evidence="2 3" key="1">
    <citation type="submission" date="2019-01" db="EMBL/GenBank/DDBJ databases">
        <authorList>
            <person name="Alioto T."/>
            <person name="Alioto T."/>
        </authorList>
    </citation>
    <scope>NUCLEOTIDE SEQUENCE [LARGE SCALE GENOMIC DNA]</scope>
</reference>
<feature type="compositionally biased region" description="Basic and acidic residues" evidence="1">
    <location>
        <begin position="10"/>
        <end position="22"/>
    </location>
</feature>